<dbReference type="Gene3D" id="3.40.50.1980">
    <property type="entry name" value="Nitrogenase molybdenum iron protein domain"/>
    <property type="match status" value="1"/>
</dbReference>
<feature type="non-terminal residue" evidence="3">
    <location>
        <position position="1"/>
    </location>
</feature>
<keyword evidence="2" id="KW-1133">Transmembrane helix</keyword>
<sequence>ETVEAMEAHNLSLVYFCESRHQKGDWFVAKRRAPNVILAHQFTPEDMIPLDFHAACHNWAHFARERGIRLCYVNFFRVLHATAPLEGIDYIHHLKHALEDAGYTVSREVDLPTPIPAPDVQEMALAGVSVAGIGATAVSSLLNLPETIALPLTLAAAGGAAALPYLEQQRNQAAIDRLAHAHDHHHSHSHDHGHSHDHDHGHDHGDLQTLYPPSYAPKLIGLGATALTPIAVQQAVRLDGTMGWLAGLGYQAAAAAALATSTSGQEYQLRIEEYKGFNLDWLLPLATAVLQLPNKGSQAAALVLLGAGWAAARQQNLDILATVDPAHAEGHTHHISAAMAKIGDIQMAIGPKPARKWAGLGPAATAVSLLLTHRGQSKAAGNAAILAAVGQAMGLVGFRRPERALQDTLQQAAPSFVVGVAAGLVLLLLGGRE</sequence>
<evidence type="ECO:0000313" key="3">
    <source>
        <dbReference type="EMBL" id="VAW34359.1"/>
    </source>
</evidence>
<feature type="compositionally biased region" description="Basic and acidic residues" evidence="1">
    <location>
        <begin position="190"/>
        <end position="206"/>
    </location>
</feature>
<feature type="transmembrane region" description="Helical" evidence="2">
    <location>
        <begin position="411"/>
        <end position="430"/>
    </location>
</feature>
<dbReference type="AlphaFoldDB" id="A0A3B0VBZ0"/>
<evidence type="ECO:0000256" key="1">
    <source>
        <dbReference type="SAM" id="MobiDB-lite"/>
    </source>
</evidence>
<proteinExistence type="predicted"/>
<keyword evidence="2" id="KW-0812">Transmembrane</keyword>
<dbReference type="EMBL" id="UOEU01000532">
    <property type="protein sequence ID" value="VAW34359.1"/>
    <property type="molecule type" value="Genomic_DNA"/>
</dbReference>
<organism evidence="3">
    <name type="scientific">hydrothermal vent metagenome</name>
    <dbReference type="NCBI Taxonomy" id="652676"/>
    <lineage>
        <taxon>unclassified sequences</taxon>
        <taxon>metagenomes</taxon>
        <taxon>ecological metagenomes</taxon>
    </lineage>
</organism>
<name>A0A3B0VBZ0_9ZZZZ</name>
<accession>A0A3B0VBZ0</accession>
<evidence type="ECO:0000256" key="2">
    <source>
        <dbReference type="SAM" id="Phobius"/>
    </source>
</evidence>
<protein>
    <submittedName>
        <fullName evidence="3">Uncharacterized protein</fullName>
    </submittedName>
</protein>
<reference evidence="3" key="1">
    <citation type="submission" date="2018-06" db="EMBL/GenBank/DDBJ databases">
        <authorList>
            <person name="Zhirakovskaya E."/>
        </authorList>
    </citation>
    <scope>NUCLEOTIDE SEQUENCE</scope>
</reference>
<gene>
    <name evidence="3" type="ORF">MNBD_CHLOROFLEXI01-4727</name>
</gene>
<dbReference type="Pfam" id="PF18949">
    <property type="entry name" value="DUF5693"/>
    <property type="match status" value="1"/>
</dbReference>
<keyword evidence="2" id="KW-0472">Membrane</keyword>
<feature type="region of interest" description="Disordered" evidence="1">
    <location>
        <begin position="180"/>
        <end position="208"/>
    </location>
</feature>
<dbReference type="InterPro" id="IPR043748">
    <property type="entry name" value="DUF5693"/>
</dbReference>